<dbReference type="AlphaFoldDB" id="A0A919ELM2"/>
<keyword evidence="3" id="KW-1185">Reference proteome</keyword>
<dbReference type="PANTHER" id="PTHR35400">
    <property type="entry name" value="SLR1083 PROTEIN"/>
    <property type="match status" value="1"/>
</dbReference>
<reference evidence="2" key="1">
    <citation type="journal article" date="2014" name="Int. J. Syst. Evol. Microbiol.">
        <title>Complete genome sequence of Corynebacterium casei LMG S-19264T (=DSM 44701T), isolated from a smear-ripened cheese.</title>
        <authorList>
            <consortium name="US DOE Joint Genome Institute (JGI-PGF)"/>
            <person name="Walter F."/>
            <person name="Albersmeier A."/>
            <person name="Kalinowski J."/>
            <person name="Ruckert C."/>
        </authorList>
    </citation>
    <scope>NUCLEOTIDE SEQUENCE</scope>
    <source>
        <strain evidence="2">JCM 4122</strain>
    </source>
</reference>
<reference evidence="2" key="2">
    <citation type="submission" date="2020-09" db="EMBL/GenBank/DDBJ databases">
        <authorList>
            <person name="Sun Q."/>
            <person name="Ohkuma M."/>
        </authorList>
    </citation>
    <scope>NUCLEOTIDE SEQUENCE</scope>
    <source>
        <strain evidence="2">JCM 4122</strain>
    </source>
</reference>
<dbReference type="EMBL" id="BNBE01000001">
    <property type="protein sequence ID" value="GHG00187.1"/>
    <property type="molecule type" value="Genomic_DNA"/>
</dbReference>
<dbReference type="Gene3D" id="3.90.1570.10">
    <property type="entry name" value="tt1808, chain A"/>
    <property type="match status" value="1"/>
</dbReference>
<dbReference type="Pfam" id="PF05685">
    <property type="entry name" value="Uma2"/>
    <property type="match status" value="1"/>
</dbReference>
<proteinExistence type="predicted"/>
<dbReference type="CDD" id="cd06260">
    <property type="entry name" value="DUF820-like"/>
    <property type="match status" value="1"/>
</dbReference>
<evidence type="ECO:0000259" key="1">
    <source>
        <dbReference type="Pfam" id="PF05685"/>
    </source>
</evidence>
<dbReference type="GeneID" id="95659431"/>
<organism evidence="2 3">
    <name type="scientific">Streptomyces filamentosus</name>
    <name type="common">Streptomyces roseosporus</name>
    <dbReference type="NCBI Taxonomy" id="67294"/>
    <lineage>
        <taxon>Bacteria</taxon>
        <taxon>Bacillati</taxon>
        <taxon>Actinomycetota</taxon>
        <taxon>Actinomycetes</taxon>
        <taxon>Kitasatosporales</taxon>
        <taxon>Streptomycetaceae</taxon>
        <taxon>Streptomyces</taxon>
    </lineage>
</organism>
<dbReference type="PANTHER" id="PTHR35400:SF3">
    <property type="entry name" value="SLL1072 PROTEIN"/>
    <property type="match status" value="1"/>
</dbReference>
<evidence type="ECO:0000313" key="3">
    <source>
        <dbReference type="Proteomes" id="UP000632849"/>
    </source>
</evidence>
<dbReference type="InterPro" id="IPR011335">
    <property type="entry name" value="Restrct_endonuc-II-like"/>
</dbReference>
<dbReference type="InterPro" id="IPR008538">
    <property type="entry name" value="Uma2"/>
</dbReference>
<accession>A0A919ELM2</accession>
<name>A0A919ELM2_STRFL</name>
<dbReference type="RefSeq" id="WP_150228287.1">
    <property type="nucleotide sequence ID" value="NZ_BNBE01000001.1"/>
</dbReference>
<gene>
    <name evidence="2" type="ORF">GCM10017667_34130</name>
</gene>
<dbReference type="SUPFAM" id="SSF52980">
    <property type="entry name" value="Restriction endonuclease-like"/>
    <property type="match status" value="1"/>
</dbReference>
<protein>
    <recommendedName>
        <fullName evidence="1">Putative restriction endonuclease domain-containing protein</fullName>
    </recommendedName>
</protein>
<dbReference type="Proteomes" id="UP000632849">
    <property type="component" value="Unassembled WGS sequence"/>
</dbReference>
<feature type="domain" description="Putative restriction endonuclease" evidence="1">
    <location>
        <begin position="20"/>
        <end position="170"/>
    </location>
</feature>
<sequence>MTTTLMDTSSAWDVLEDANLPEGFRVEITDGKIIMTPQGEQQWKVILRAAPQIEQQLAGHGDILSEVMIDFPSSLWGYAPDLAIIAPGSERNKRGRFEWHSLEAVLEIISLSTRDNDFEKKLRMYAECAIPLYVIIDPSGNSCVVHSNPTRTGVYTDQEEIPFGEDLVLPLDGREIVVKTDGFPRSEG</sequence>
<comment type="caution">
    <text evidence="2">The sequence shown here is derived from an EMBL/GenBank/DDBJ whole genome shotgun (WGS) entry which is preliminary data.</text>
</comment>
<dbReference type="InterPro" id="IPR012296">
    <property type="entry name" value="Nuclease_put_TT1808"/>
</dbReference>
<evidence type="ECO:0000313" key="2">
    <source>
        <dbReference type="EMBL" id="GHG00187.1"/>
    </source>
</evidence>